<dbReference type="InterPro" id="IPR014262">
    <property type="entry name" value="HAF_rpt"/>
</dbReference>
<dbReference type="Proteomes" id="UP000584867">
    <property type="component" value="Unassembled WGS sequence"/>
</dbReference>
<dbReference type="RefSeq" id="WP_184253540.1">
    <property type="nucleotide sequence ID" value="NZ_JACHIO010000004.1"/>
</dbReference>
<reference evidence="1 2" key="1">
    <citation type="submission" date="2020-08" db="EMBL/GenBank/DDBJ databases">
        <title>Genomic Encyclopedia of Type Strains, Phase IV (KMG-V): Genome sequencing to study the core and pangenomes of soil and plant-associated prokaryotes.</title>
        <authorList>
            <person name="Whitman W."/>
        </authorList>
    </citation>
    <scope>NUCLEOTIDE SEQUENCE [LARGE SCALE GENOMIC DNA]</scope>
    <source>
        <strain evidence="1 2">X5P3</strain>
    </source>
</reference>
<proteinExistence type="predicted"/>
<protein>
    <submittedName>
        <fullName evidence="1">Putative HAF family extracellular repeat protein</fullName>
    </submittedName>
</protein>
<dbReference type="NCBIfam" id="TIGR02913">
    <property type="entry name" value="HAF_rpt"/>
    <property type="match status" value="2"/>
</dbReference>
<dbReference type="AlphaFoldDB" id="A0A7W8E800"/>
<accession>A0A7W8E800</accession>
<comment type="caution">
    <text evidence="1">The sequence shown here is derived from an EMBL/GenBank/DDBJ whole genome shotgun (WGS) entry which is preliminary data.</text>
</comment>
<evidence type="ECO:0000313" key="2">
    <source>
        <dbReference type="Proteomes" id="UP000584867"/>
    </source>
</evidence>
<name>A0A7W8E800_9BACT</name>
<gene>
    <name evidence="1" type="ORF">HDF15_001160</name>
</gene>
<sequence length="359" mass="38193">MKKNRDRELSLRYQALLAGVILICATCGTSAGQAKDAGSHSPRYRVVDLGAFMAREIDERPGLNQKEHVASWQVILQTHTKAALVDSQRSMLIGNPSQMGNSFAFGINDKDELAGILESPNDLRHTQAFYYKEGALQILPALGGRFAVAKSIANNGRITGNAETPDKHVHAATWLHGAVYDLGTLPGGDFSRAFEGNDSGDIAGESNTAPNGKTHAVLWTNGSVHDLGLLSGGSFSSALAVNHRHQAVGFADDDEGGSRAVLFSSGKVTDLGSLGDEPSSALSINDAGQIVGGSPVAEGKMRAFLWEKGHLVNLNKFIPQDSGWLLMTAYRINADGDILAEGFHNGTTHLCLLIPTTKH</sequence>
<organism evidence="1 2">
    <name type="scientific">Granulicella mallensis</name>
    <dbReference type="NCBI Taxonomy" id="940614"/>
    <lineage>
        <taxon>Bacteria</taxon>
        <taxon>Pseudomonadati</taxon>
        <taxon>Acidobacteriota</taxon>
        <taxon>Terriglobia</taxon>
        <taxon>Terriglobales</taxon>
        <taxon>Acidobacteriaceae</taxon>
        <taxon>Granulicella</taxon>
    </lineage>
</organism>
<evidence type="ECO:0000313" key="1">
    <source>
        <dbReference type="EMBL" id="MBB5062823.1"/>
    </source>
</evidence>
<dbReference type="EMBL" id="JACHIO010000004">
    <property type="protein sequence ID" value="MBB5062823.1"/>
    <property type="molecule type" value="Genomic_DNA"/>
</dbReference>